<comment type="similarity">
    <text evidence="1">Belongs to the amidase family.</text>
</comment>
<evidence type="ECO:0000313" key="4">
    <source>
        <dbReference type="Proteomes" id="UP000030002"/>
    </source>
</evidence>
<dbReference type="Gene3D" id="3.90.1300.10">
    <property type="entry name" value="Amidase signature (AS) domain"/>
    <property type="match status" value="1"/>
</dbReference>
<dbReference type="AlphaFoldDB" id="A0A0A0J4H5"/>
<dbReference type="PROSITE" id="PS00571">
    <property type="entry name" value="AMIDASES"/>
    <property type="match status" value="1"/>
</dbReference>
<dbReference type="Pfam" id="PF01425">
    <property type="entry name" value="Amidase"/>
    <property type="match status" value="1"/>
</dbReference>
<dbReference type="OrthoDB" id="182039at2"/>
<dbReference type="Proteomes" id="UP000030002">
    <property type="component" value="Unassembled WGS sequence"/>
</dbReference>
<sequence length="474" mass="49802">MTVATGRVSAFTDDVLGTDDATGVAERIAGGEISAAEAVDAAIARVAAVNGALNAVAATDHDRARRRASTGRVRGAFAGVPTATKDNIHVAGMPTGMGSRAIPSQPGTFDGAFTKQFLDTGAIPVCSTTMPEFGWTATTERVGGDVTRNPWDTAYSTGGSSGGSAALVASGALPFAHGNDGGGSIRIPAAACGLVGLKPSRGRLRLDEGNATMPVKVVVDGVLTRSVRDTARFFEAAERSYRNPRLQPIGQVADGPARPLRIGVMVDSPFTPPSDTDTRAAVERTGKLLESLGHSVVEYDAPIPKFFKADFEDYWSLLAYAVSSNRGGMFGSDFDASQLDPLTLGLAKRFRRRAHRAPLFIARLAASGAVQQRRFGDVDLVLSPVLTHTPPKIGHLNADQTFEEHFEKLVRYAGFTPLANATGAPAISLPLGETTDGRPVGVMLSARLGEDRRLLEIAFDLEEASPFASLAAQD</sequence>
<name>A0A0A0J4H5_9MICO</name>
<reference evidence="3 4" key="1">
    <citation type="submission" date="2013-08" db="EMBL/GenBank/DDBJ databases">
        <title>The genome sequence of Knoellia sinensis.</title>
        <authorList>
            <person name="Zhu W."/>
            <person name="Wang G."/>
        </authorList>
    </citation>
    <scope>NUCLEOTIDE SEQUENCE [LARGE SCALE GENOMIC DNA]</scope>
    <source>
        <strain evidence="3 4">KCTC 19936</strain>
    </source>
</reference>
<dbReference type="eggNOG" id="COG0154">
    <property type="taxonomic scope" value="Bacteria"/>
</dbReference>
<dbReference type="NCBIfam" id="NF005899">
    <property type="entry name" value="PRK07869.1"/>
    <property type="match status" value="1"/>
</dbReference>
<dbReference type="InterPro" id="IPR023631">
    <property type="entry name" value="Amidase_dom"/>
</dbReference>
<evidence type="ECO:0000313" key="3">
    <source>
        <dbReference type="EMBL" id="KGN31639.1"/>
    </source>
</evidence>
<gene>
    <name evidence="3" type="ORF">N802_02945</name>
</gene>
<dbReference type="InterPro" id="IPR020556">
    <property type="entry name" value="Amidase_CS"/>
</dbReference>
<evidence type="ECO:0000259" key="2">
    <source>
        <dbReference type="Pfam" id="PF01425"/>
    </source>
</evidence>
<dbReference type="PANTHER" id="PTHR11895:SF7">
    <property type="entry name" value="GLUTAMYL-TRNA(GLN) AMIDOTRANSFERASE SUBUNIT A, MITOCHONDRIAL"/>
    <property type="match status" value="1"/>
</dbReference>
<keyword evidence="3" id="KW-0378">Hydrolase</keyword>
<evidence type="ECO:0000256" key="1">
    <source>
        <dbReference type="ARBA" id="ARBA00009199"/>
    </source>
</evidence>
<keyword evidence="4" id="KW-1185">Reference proteome</keyword>
<proteinExistence type="inferred from homology"/>
<dbReference type="RefSeq" id="WP_035916975.1">
    <property type="nucleotide sequence ID" value="NZ_AVPJ01000010.1"/>
</dbReference>
<dbReference type="STRING" id="1385520.N802_02945"/>
<dbReference type="PANTHER" id="PTHR11895">
    <property type="entry name" value="TRANSAMIDASE"/>
    <property type="match status" value="1"/>
</dbReference>
<dbReference type="GO" id="GO:0004040">
    <property type="term" value="F:amidase activity"/>
    <property type="evidence" value="ECO:0007669"/>
    <property type="project" value="UniProtKB-EC"/>
</dbReference>
<dbReference type="InterPro" id="IPR036928">
    <property type="entry name" value="AS_sf"/>
</dbReference>
<dbReference type="SUPFAM" id="SSF75304">
    <property type="entry name" value="Amidase signature (AS) enzymes"/>
    <property type="match status" value="1"/>
</dbReference>
<feature type="domain" description="Amidase" evidence="2">
    <location>
        <begin position="37"/>
        <end position="455"/>
    </location>
</feature>
<dbReference type="EMBL" id="AVPJ01000010">
    <property type="protein sequence ID" value="KGN31639.1"/>
    <property type="molecule type" value="Genomic_DNA"/>
</dbReference>
<organism evidence="3 4">
    <name type="scientific">Knoellia sinensis KCTC 19936</name>
    <dbReference type="NCBI Taxonomy" id="1385520"/>
    <lineage>
        <taxon>Bacteria</taxon>
        <taxon>Bacillati</taxon>
        <taxon>Actinomycetota</taxon>
        <taxon>Actinomycetes</taxon>
        <taxon>Micrococcales</taxon>
        <taxon>Intrasporangiaceae</taxon>
        <taxon>Knoellia</taxon>
    </lineage>
</organism>
<dbReference type="InterPro" id="IPR000120">
    <property type="entry name" value="Amidase"/>
</dbReference>
<comment type="caution">
    <text evidence="3">The sequence shown here is derived from an EMBL/GenBank/DDBJ whole genome shotgun (WGS) entry which is preliminary data.</text>
</comment>
<protein>
    <submittedName>
        <fullName evidence="3">Amidase</fullName>
        <ecNumber evidence="3">3.5.1.4</ecNumber>
    </submittedName>
</protein>
<dbReference type="EC" id="3.5.1.4" evidence="3"/>
<accession>A0A0A0J4H5</accession>